<feature type="domain" description="ASPIC/UnbV" evidence="2">
    <location>
        <begin position="549"/>
        <end position="615"/>
    </location>
</feature>
<name>A0AA37SLQ5_9BACT</name>
<keyword evidence="4" id="KW-1185">Reference proteome</keyword>
<protein>
    <recommendedName>
        <fullName evidence="2">ASPIC/UnbV domain-containing protein</fullName>
    </recommendedName>
</protein>
<dbReference type="InterPro" id="IPR027039">
    <property type="entry name" value="Crtac1"/>
</dbReference>
<dbReference type="PANTHER" id="PTHR16026">
    <property type="entry name" value="CARTILAGE ACIDIC PROTEIN 1"/>
    <property type="match status" value="1"/>
</dbReference>
<dbReference type="Pfam" id="PF13517">
    <property type="entry name" value="FG-GAP_3"/>
    <property type="match status" value="5"/>
</dbReference>
<keyword evidence="1" id="KW-0732">Signal</keyword>
<evidence type="ECO:0000259" key="2">
    <source>
        <dbReference type="Pfam" id="PF07593"/>
    </source>
</evidence>
<dbReference type="EMBL" id="BSOH01000001">
    <property type="protein sequence ID" value="GLR15859.1"/>
    <property type="molecule type" value="Genomic_DNA"/>
</dbReference>
<dbReference type="InterPro" id="IPR013517">
    <property type="entry name" value="FG-GAP"/>
</dbReference>
<accession>A0AA37SLQ5</accession>
<dbReference type="SUPFAM" id="SSF69318">
    <property type="entry name" value="Integrin alpha N-terminal domain"/>
    <property type="match status" value="3"/>
</dbReference>
<evidence type="ECO:0000256" key="1">
    <source>
        <dbReference type="ARBA" id="ARBA00022729"/>
    </source>
</evidence>
<evidence type="ECO:0000313" key="3">
    <source>
        <dbReference type="EMBL" id="GLR15859.1"/>
    </source>
</evidence>
<dbReference type="InterPro" id="IPR011519">
    <property type="entry name" value="UnbV_ASPIC"/>
</dbReference>
<organism evidence="3 4">
    <name type="scientific">Portibacter lacus</name>
    <dbReference type="NCBI Taxonomy" id="1099794"/>
    <lineage>
        <taxon>Bacteria</taxon>
        <taxon>Pseudomonadati</taxon>
        <taxon>Bacteroidota</taxon>
        <taxon>Saprospiria</taxon>
        <taxon>Saprospirales</taxon>
        <taxon>Haliscomenobacteraceae</taxon>
        <taxon>Portibacter</taxon>
    </lineage>
</organism>
<evidence type="ECO:0000313" key="4">
    <source>
        <dbReference type="Proteomes" id="UP001156666"/>
    </source>
</evidence>
<proteinExistence type="predicted"/>
<dbReference type="Proteomes" id="UP001156666">
    <property type="component" value="Unassembled WGS sequence"/>
</dbReference>
<reference evidence="3" key="2">
    <citation type="submission" date="2023-01" db="EMBL/GenBank/DDBJ databases">
        <title>Draft genome sequence of Portibacter lacus strain NBRC 108769.</title>
        <authorList>
            <person name="Sun Q."/>
            <person name="Mori K."/>
        </authorList>
    </citation>
    <scope>NUCLEOTIDE SEQUENCE</scope>
    <source>
        <strain evidence="3">NBRC 108769</strain>
    </source>
</reference>
<dbReference type="InterPro" id="IPR028994">
    <property type="entry name" value="Integrin_alpha_N"/>
</dbReference>
<dbReference type="PANTHER" id="PTHR16026:SF0">
    <property type="entry name" value="CARTILAGE ACIDIC PROTEIN 1"/>
    <property type="match status" value="1"/>
</dbReference>
<sequence>MLLLASPMLNIIDVMTRLLLSMILCALSFGLYTSCSKEKVSFDSNDEKLFTSIPSSHSGITFSNPVIQTRENNHMINVEFISGAGVAIGDINGDGLPDIFLTGNQVRDRLYLNQGDLKFKDISDKAGIVNNKIWSSGATLVDIDRDGDLDIYVCRNVYLEDEKSANQLYINNGDLTFTDQASEFGLADRGFSMQAIFFDYNKDKLLDMYLVNQPPSIPGQGGELNKSMGANPLFSDKLYKNTGNNKFVDVSDEAGVRNFAFGLSVSVGDLNQDSWPDLYVANDFDVPDHLYINQKDGTFKDEVWNGTKHISNFSMGSDIADYDNDGLLDIMVLDMMPENHKRIKTHMGAMQPETFWSLVESGGHYQYMFNTLQRNNGNSTFSDLAQLAGVSNTDWSWAPLFADFDQDGNKDIFITNGVMSNNRLSDLTSVYDRKLDSLNQIAEKTGRDPQSMIDVMEFVNLAPKDKMANYIYKNNGDLTFTNKIKEWGMEEPTLSNGAAYADLDLDGDLDLVINNIDDEVSLYRNNASEKELGNFIAFNIDPGVKDHPYGTRVSLYRNDSLWQMVELANGRGYLSKSDDKIHFGVGDKNLIEKVVVDWLDGRQSILTNLETNRTHAININSGKVASNPNVKKWNPIFRDVSKDLQLNAVMHKENEYDDYVKEILLPHKMSQFGPFVAVGDINGDQREDFFLGGAAGSAGKLFLQNTSGTFDEVASGPWIADANSEDMGVAFVDFDGDGDLDIFVASGGNEFDVDDPLLQDRLYENQGSLRFTRTKGILPNYRVSSSCVEVSDFDKDGDLDLFVGGRLVPGKYPHPANSILLENKKGKYVDATNTLAPDFENLGMVTSAKWADINNDGLDDLLVVGEWMPVTMFIQTKENGFQKEIAQGLEESVGWFYSVDAEDMDGDGDLDIVAGNLGLNYKYKATVDEPFEVHSMDFDGNGSLDIVLSYYEHGELYPVRGRSCSSQQIPELSEKFPTYEDFGVSNLRDVYGENLDKALNLKAQTFASLYIENLGDLTFNAKPLPNQVQISSINDILIKDFDNDGHNDLLLAGNLFTSEIETTRNDAGIGMFLLGDGRGNFIPQSVNQSGFFAPLDVKNMQFLKGVNQELILIANNDERLQVIEYDTPNN</sequence>
<dbReference type="AlphaFoldDB" id="A0AA37SLQ5"/>
<reference evidence="3" key="1">
    <citation type="journal article" date="2014" name="Int. J. Syst. Evol. Microbiol.">
        <title>Complete genome sequence of Corynebacterium casei LMG S-19264T (=DSM 44701T), isolated from a smear-ripened cheese.</title>
        <authorList>
            <consortium name="US DOE Joint Genome Institute (JGI-PGF)"/>
            <person name="Walter F."/>
            <person name="Albersmeier A."/>
            <person name="Kalinowski J."/>
            <person name="Ruckert C."/>
        </authorList>
    </citation>
    <scope>NUCLEOTIDE SEQUENCE</scope>
    <source>
        <strain evidence="3">NBRC 108769</strain>
    </source>
</reference>
<dbReference type="Gene3D" id="2.130.10.130">
    <property type="entry name" value="Integrin alpha, N-terminal"/>
    <property type="match status" value="4"/>
</dbReference>
<gene>
    <name evidence="3" type="ORF">GCM10007940_04740</name>
</gene>
<dbReference type="Pfam" id="PF07593">
    <property type="entry name" value="UnbV_ASPIC"/>
    <property type="match status" value="1"/>
</dbReference>
<comment type="caution">
    <text evidence="3">The sequence shown here is derived from an EMBL/GenBank/DDBJ whole genome shotgun (WGS) entry which is preliminary data.</text>
</comment>